<name>A0A246BTQ0_9DEIO</name>
<evidence type="ECO:0000313" key="4">
    <source>
        <dbReference type="Proteomes" id="UP000197208"/>
    </source>
</evidence>
<dbReference type="RefSeq" id="WP_088246616.1">
    <property type="nucleotide sequence ID" value="NZ_NHMK01000003.1"/>
</dbReference>
<organism evidence="3 4">
    <name type="scientific">Deinococcus indicus</name>
    <dbReference type="NCBI Taxonomy" id="223556"/>
    <lineage>
        <taxon>Bacteria</taxon>
        <taxon>Thermotogati</taxon>
        <taxon>Deinococcota</taxon>
        <taxon>Deinococci</taxon>
        <taxon>Deinococcales</taxon>
        <taxon>Deinococcaceae</taxon>
        <taxon>Deinococcus</taxon>
    </lineage>
</organism>
<dbReference type="AlphaFoldDB" id="A0A246BTQ0"/>
<dbReference type="Proteomes" id="UP000197208">
    <property type="component" value="Unassembled WGS sequence"/>
</dbReference>
<comment type="caution">
    <text evidence="3">The sequence shown here is derived from an EMBL/GenBank/DDBJ whole genome shotgun (WGS) entry which is preliminary data.</text>
</comment>
<reference evidence="3 4" key="1">
    <citation type="submission" date="2017-05" db="EMBL/GenBank/DDBJ databases">
        <title>De novo genome assembly of Deniococcus indicus strain DR1.</title>
        <authorList>
            <person name="Chauhan D."/>
            <person name="Yennamalli R.M."/>
            <person name="Priyadarshini R."/>
        </authorList>
    </citation>
    <scope>NUCLEOTIDE SEQUENCE [LARGE SCALE GENOMIC DNA]</scope>
    <source>
        <strain evidence="3 4">DR1</strain>
    </source>
</reference>
<evidence type="ECO:0000313" key="3">
    <source>
        <dbReference type="EMBL" id="OWL99055.1"/>
    </source>
</evidence>
<gene>
    <name evidence="2" type="ORF">CBQ26_00255</name>
    <name evidence="3" type="ORF">CBQ26_00920</name>
</gene>
<dbReference type="EMBL" id="NHMK01000003">
    <property type="protein sequence ID" value="OWL99055.1"/>
    <property type="molecule type" value="Genomic_DNA"/>
</dbReference>
<proteinExistence type="predicted"/>
<evidence type="ECO:0000256" key="1">
    <source>
        <dbReference type="SAM" id="MobiDB-lite"/>
    </source>
</evidence>
<dbReference type="OrthoDB" id="73726at2"/>
<keyword evidence="4" id="KW-1185">Reference proteome</keyword>
<dbReference type="EMBL" id="NHMK01000003">
    <property type="protein sequence ID" value="OWL98923.1"/>
    <property type="molecule type" value="Genomic_DNA"/>
</dbReference>
<protein>
    <submittedName>
        <fullName evidence="3">Uncharacterized protein</fullName>
    </submittedName>
</protein>
<feature type="compositionally biased region" description="Pro residues" evidence="1">
    <location>
        <begin position="131"/>
        <end position="158"/>
    </location>
</feature>
<feature type="region of interest" description="Disordered" evidence="1">
    <location>
        <begin position="107"/>
        <end position="178"/>
    </location>
</feature>
<accession>A0A246BTQ0</accession>
<sequence length="178" mass="18481">MDVLTAHNARGYLHAVTCDSPAGFGELFARTMRAQGCTVTRRSMADHLAQIAAGRAGHVRADSPAQVAAPALPEVGSTLTVPHLGAGVVITVLTWPDGTQAALVRARDGESLARPGQWTPLDAPTQATQDAPPPESPMPPPEPPIQLPEPPIDPPMPAAPVLSAPTCMPTLFGDWSPA</sequence>
<evidence type="ECO:0000313" key="2">
    <source>
        <dbReference type="EMBL" id="OWL98923.1"/>
    </source>
</evidence>